<evidence type="ECO:0000313" key="5">
    <source>
        <dbReference type="Proteomes" id="UP001196565"/>
    </source>
</evidence>
<proteinExistence type="inferred from homology"/>
<evidence type="ECO:0000313" key="4">
    <source>
        <dbReference type="EMBL" id="MBW6396478.1"/>
    </source>
</evidence>
<dbReference type="EMBL" id="JAHYBZ010000001">
    <property type="protein sequence ID" value="MBW6396478.1"/>
    <property type="molecule type" value="Genomic_DNA"/>
</dbReference>
<keyword evidence="5" id="KW-1185">Reference proteome</keyword>
<comment type="caution">
    <text evidence="4">The sequence shown here is derived from an EMBL/GenBank/DDBJ whole genome shotgun (WGS) entry which is preliminary data.</text>
</comment>
<comment type="similarity">
    <text evidence="2">Belongs to the NAD(P)-dependent epimerase/dehydratase family.</text>
</comment>
<protein>
    <submittedName>
        <fullName evidence="4">NAD(P)-dependent oxidoreductase</fullName>
    </submittedName>
</protein>
<sequence length="349" mass="36512">MDRLDAFAPRMRRRTWRIGDRVIARGEAGIDTLAGTSVFLTGASGFVGRALLPLLVDVGCRVTCFGRSAPVTEMGAPVRHAAGDVRDAAVLDAALAAARPDLVFHLAGVSAPPRDLPARRAMLELNVLATEMLLQAALNAGVRKVLVVGSAAQYGPLARIGRGLREDDACRPTGLYGISKAAAGSVALDFAQATGLSVTLAVPFNVIGPGQAEHLVPATFISQILAAPGDGPVRIRVGDITAERDWVDVRDVARALLSLASRGLGGAYNICSGRPRPVSALLQALRAASPRHFDWVVDEARLRADQPSIHYGDPARIAADTGWSAEIALPDSLAAMFTAAGGQHAHHAT</sequence>
<reference evidence="4 5" key="1">
    <citation type="submission" date="2021-07" db="EMBL/GenBank/DDBJ databases">
        <authorList>
            <person name="So Y."/>
        </authorList>
    </citation>
    <scope>NUCLEOTIDE SEQUENCE [LARGE SCALE GENOMIC DNA]</scope>
    <source>
        <strain evidence="4 5">HJA6</strain>
    </source>
</reference>
<comment type="pathway">
    <text evidence="1">Bacterial outer membrane biogenesis; LPS O-antigen biosynthesis.</text>
</comment>
<dbReference type="Gene3D" id="3.40.50.720">
    <property type="entry name" value="NAD(P)-binding Rossmann-like Domain"/>
    <property type="match status" value="1"/>
</dbReference>
<evidence type="ECO:0000256" key="2">
    <source>
        <dbReference type="ARBA" id="ARBA00007637"/>
    </source>
</evidence>
<feature type="domain" description="NAD-dependent epimerase/dehydratase" evidence="3">
    <location>
        <begin position="38"/>
        <end position="271"/>
    </location>
</feature>
<accession>A0ABS7A2E6</accession>
<gene>
    <name evidence="4" type="ORF">KPL78_01405</name>
</gene>
<dbReference type="Pfam" id="PF01370">
    <property type="entry name" value="Epimerase"/>
    <property type="match status" value="1"/>
</dbReference>
<dbReference type="InterPro" id="IPR036291">
    <property type="entry name" value="NAD(P)-bd_dom_sf"/>
</dbReference>
<dbReference type="Proteomes" id="UP001196565">
    <property type="component" value="Unassembled WGS sequence"/>
</dbReference>
<dbReference type="RefSeq" id="WP_219760857.1">
    <property type="nucleotide sequence ID" value="NZ_JAHYBZ010000001.1"/>
</dbReference>
<dbReference type="InterPro" id="IPR001509">
    <property type="entry name" value="Epimerase_deHydtase"/>
</dbReference>
<evidence type="ECO:0000256" key="1">
    <source>
        <dbReference type="ARBA" id="ARBA00005125"/>
    </source>
</evidence>
<name>A0ABS7A2E6_9PROT</name>
<organism evidence="4 5">
    <name type="scientific">Roseomonas alba</name>
    <dbReference type="NCBI Taxonomy" id="2846776"/>
    <lineage>
        <taxon>Bacteria</taxon>
        <taxon>Pseudomonadati</taxon>
        <taxon>Pseudomonadota</taxon>
        <taxon>Alphaproteobacteria</taxon>
        <taxon>Acetobacterales</taxon>
        <taxon>Roseomonadaceae</taxon>
        <taxon>Roseomonas</taxon>
    </lineage>
</organism>
<dbReference type="PANTHER" id="PTHR43000">
    <property type="entry name" value="DTDP-D-GLUCOSE 4,6-DEHYDRATASE-RELATED"/>
    <property type="match status" value="1"/>
</dbReference>
<evidence type="ECO:0000259" key="3">
    <source>
        <dbReference type="Pfam" id="PF01370"/>
    </source>
</evidence>
<dbReference type="SUPFAM" id="SSF51735">
    <property type="entry name" value="NAD(P)-binding Rossmann-fold domains"/>
    <property type="match status" value="1"/>
</dbReference>